<organism evidence="4 5">
    <name type="scientific">Neogobius melanostomus</name>
    <name type="common">round goby</name>
    <dbReference type="NCBI Taxonomy" id="47308"/>
    <lineage>
        <taxon>Eukaryota</taxon>
        <taxon>Metazoa</taxon>
        <taxon>Chordata</taxon>
        <taxon>Craniata</taxon>
        <taxon>Vertebrata</taxon>
        <taxon>Euteleostomi</taxon>
        <taxon>Actinopterygii</taxon>
        <taxon>Neopterygii</taxon>
        <taxon>Teleostei</taxon>
        <taxon>Neoteleostei</taxon>
        <taxon>Acanthomorphata</taxon>
        <taxon>Gobiaria</taxon>
        <taxon>Gobiiformes</taxon>
        <taxon>Gobioidei</taxon>
        <taxon>Gobiidae</taxon>
        <taxon>Benthophilinae</taxon>
        <taxon>Neogobiini</taxon>
        <taxon>Neogobius</taxon>
    </lineage>
</organism>
<dbReference type="GO" id="GO:0004252">
    <property type="term" value="F:serine-type endopeptidase activity"/>
    <property type="evidence" value="ECO:0007669"/>
    <property type="project" value="InterPro"/>
</dbReference>
<evidence type="ECO:0000313" key="4">
    <source>
        <dbReference type="Ensembl" id="ENSNMLP00000023069.1"/>
    </source>
</evidence>
<dbReference type="Proteomes" id="UP000694523">
    <property type="component" value="Unplaced"/>
</dbReference>
<keyword evidence="2" id="KW-0732">Signal</keyword>
<feature type="chain" id="PRO_5034612630" description="Peptidase S1 domain-containing protein" evidence="2">
    <location>
        <begin position="17"/>
        <end position="278"/>
    </location>
</feature>
<feature type="domain" description="Peptidase S1" evidence="3">
    <location>
        <begin position="21"/>
        <end position="268"/>
    </location>
</feature>
<accession>A0A8C6TMF2</accession>
<reference evidence="4" key="1">
    <citation type="submission" date="2025-08" db="UniProtKB">
        <authorList>
            <consortium name="Ensembl"/>
        </authorList>
    </citation>
    <scope>IDENTIFICATION</scope>
</reference>
<dbReference type="GO" id="GO:0006508">
    <property type="term" value="P:proteolysis"/>
    <property type="evidence" value="ECO:0007669"/>
    <property type="project" value="InterPro"/>
</dbReference>
<dbReference type="SUPFAM" id="SSF50494">
    <property type="entry name" value="Trypsin-like serine proteases"/>
    <property type="match status" value="1"/>
</dbReference>
<dbReference type="AlphaFoldDB" id="A0A8C6TMF2"/>
<dbReference type="InterPro" id="IPR009003">
    <property type="entry name" value="Peptidase_S1_PA"/>
</dbReference>
<dbReference type="PANTHER" id="PTHR24253">
    <property type="entry name" value="TRANSMEMBRANE PROTEASE SERINE"/>
    <property type="match status" value="1"/>
</dbReference>
<evidence type="ECO:0000256" key="2">
    <source>
        <dbReference type="SAM" id="SignalP"/>
    </source>
</evidence>
<dbReference type="Ensembl" id="ENSNMLT00000025824.1">
    <property type="protein sequence ID" value="ENSNMLP00000023069.1"/>
    <property type="gene ID" value="ENSNMLG00000014867.1"/>
</dbReference>
<proteinExistence type="predicted"/>
<evidence type="ECO:0000313" key="5">
    <source>
        <dbReference type="Proteomes" id="UP000694523"/>
    </source>
</evidence>
<evidence type="ECO:0000256" key="1">
    <source>
        <dbReference type="ARBA" id="ARBA00023157"/>
    </source>
</evidence>
<dbReference type="PROSITE" id="PS50240">
    <property type="entry name" value="TRYPSIN_DOM"/>
    <property type="match status" value="1"/>
</dbReference>
<dbReference type="SMART" id="SM00020">
    <property type="entry name" value="Tryp_SPc"/>
    <property type="match status" value="1"/>
</dbReference>
<name>A0A8C6TMF2_9GOBI</name>
<evidence type="ECO:0000259" key="3">
    <source>
        <dbReference type="PROSITE" id="PS50240"/>
    </source>
</evidence>
<dbReference type="InterPro" id="IPR018114">
    <property type="entry name" value="TRYPSIN_HIS"/>
</dbReference>
<reference evidence="4" key="2">
    <citation type="submission" date="2025-09" db="UniProtKB">
        <authorList>
            <consortium name="Ensembl"/>
        </authorList>
    </citation>
    <scope>IDENTIFICATION</scope>
</reference>
<dbReference type="Pfam" id="PF00089">
    <property type="entry name" value="Trypsin"/>
    <property type="match status" value="2"/>
</dbReference>
<dbReference type="PROSITE" id="PS00134">
    <property type="entry name" value="TRYPSIN_HIS"/>
    <property type="match status" value="1"/>
</dbReference>
<dbReference type="InterPro" id="IPR043504">
    <property type="entry name" value="Peptidase_S1_PA_chymotrypsin"/>
</dbReference>
<keyword evidence="5" id="KW-1185">Reference proteome</keyword>
<dbReference type="PANTHER" id="PTHR24253:SF127">
    <property type="entry name" value="SERINE PROTEASE 27-LIKE"/>
    <property type="match status" value="1"/>
</dbReference>
<dbReference type="Gene3D" id="2.40.10.10">
    <property type="entry name" value="Trypsin-like serine proteases"/>
    <property type="match status" value="3"/>
</dbReference>
<dbReference type="InterPro" id="IPR001254">
    <property type="entry name" value="Trypsin_dom"/>
</dbReference>
<feature type="signal peptide" evidence="2">
    <location>
        <begin position="1"/>
        <end position="16"/>
    </location>
</feature>
<sequence>SLLLLILCVCTDQGAAFRPRIVGGAEATPGSWPWIVSLSYGIQHYCGGSLINELWVLTAAHCFDPPGFFKKKIPQKYFKRTFPHFFYFFSEIFQFFHPKCTSTHPIFSLFLEIEDKLNIVQTIQDDHFDIIFTFPAGFPSWVAGWGYLDESENRVTSIITGFNPIYFCCFFLVSSSSVEASICSSLLYHSGKNAELSSTFLKNVPEAREPLLSPNPPGDSGGPQVVWMNTFWVQVGIVSFGDGCARPNLPGAYTLVPEYEDWINEVVGPHFFFNLSGW</sequence>
<keyword evidence="1" id="KW-1015">Disulfide bond</keyword>
<protein>
    <recommendedName>
        <fullName evidence="3">Peptidase S1 domain-containing protein</fullName>
    </recommendedName>
</protein>
<dbReference type="CDD" id="cd00190">
    <property type="entry name" value="Tryp_SPc"/>
    <property type="match status" value="1"/>
</dbReference>